<reference evidence="3" key="1">
    <citation type="journal article" date="2012" name="G3 (Bethesda)">
        <title>Pichia sorbitophila, an interspecies yeast hybrid reveals early steps of genome resolution following polyploidization.</title>
        <authorList>
            <person name="Leh Louis V."/>
            <person name="Despons L."/>
            <person name="Friedrich A."/>
            <person name="Martin T."/>
            <person name="Durrens P."/>
            <person name="Casaregola S."/>
            <person name="Neuveglise C."/>
            <person name="Fairhead C."/>
            <person name="Marck C."/>
            <person name="Cruz J.A."/>
            <person name="Straub M.L."/>
            <person name="Kugler V."/>
            <person name="Sacerdot C."/>
            <person name="Uzunov Z."/>
            <person name="Thierry A."/>
            <person name="Weiss S."/>
            <person name="Bleykasten C."/>
            <person name="De Montigny J."/>
            <person name="Jacques N."/>
            <person name="Jung P."/>
            <person name="Lemaire M."/>
            <person name="Mallet S."/>
            <person name="Morel G."/>
            <person name="Richard G.F."/>
            <person name="Sarkar A."/>
            <person name="Savel G."/>
            <person name="Schacherer J."/>
            <person name="Seret M.L."/>
            <person name="Talla E."/>
            <person name="Samson G."/>
            <person name="Jubin C."/>
            <person name="Poulain J."/>
            <person name="Vacherie B."/>
            <person name="Barbe V."/>
            <person name="Pelletier E."/>
            <person name="Sherman D.J."/>
            <person name="Westhof E."/>
            <person name="Weissenbach J."/>
            <person name="Baret P.V."/>
            <person name="Wincker P."/>
            <person name="Gaillardin C."/>
            <person name="Dujon B."/>
            <person name="Souciet J.L."/>
        </authorList>
    </citation>
    <scope>NUCLEOTIDE SEQUENCE [LARGE SCALE GENOMIC DNA]</scope>
    <source>
        <strain evidence="3">CBS 270.75 / DBVPG 7215 / KCTC 17166 / NRRL Y-17582</strain>
    </source>
</reference>
<dbReference type="KEGG" id="erc:Ecym_3096"/>
<dbReference type="HOGENOM" id="CLU_1094052_0_0_1"/>
<dbReference type="eggNOG" id="ENOG502SCQR">
    <property type="taxonomic scope" value="Eukaryota"/>
</dbReference>
<dbReference type="EMBL" id="CP002499">
    <property type="protein sequence ID" value="AET38605.1"/>
    <property type="molecule type" value="Genomic_DNA"/>
</dbReference>
<organism evidence="2 3">
    <name type="scientific">Eremothecium cymbalariae (strain CBS 270.75 / DBVPG 7215 / KCTC 17166 / NRRL Y-17582)</name>
    <name type="common">Yeast</name>
    <dbReference type="NCBI Taxonomy" id="931890"/>
    <lineage>
        <taxon>Eukaryota</taxon>
        <taxon>Fungi</taxon>
        <taxon>Dikarya</taxon>
        <taxon>Ascomycota</taxon>
        <taxon>Saccharomycotina</taxon>
        <taxon>Saccharomycetes</taxon>
        <taxon>Saccharomycetales</taxon>
        <taxon>Saccharomycetaceae</taxon>
        <taxon>Eremothecium</taxon>
    </lineage>
</organism>
<proteinExistence type="predicted"/>
<sequence length="312" mass="33595">MKKFDRIQDASEYINGELKRKGYLKESETILFHATTSGSLTSAAGASQTATAAPATAATHDSPPLMDEETTMALLTNDKLLINTFNKLLNSVSALQAQLLEQEARIKLLEHQRHHDHVKGQRARERSPLPRRTMTPPHAFSASAPTSPPPAGAARAPAAAPAWAPPRQHRPAQAQLRKQQLLVDQLRAQLKTASRGPSQPLDVTWHGPSLPSLGPATGDAPPLTDLSVCMRKLAEEHSGTVAALRKAKGLIEEANRYVYTRFVLDLAPPPAPPPARAPGRGPGEAHLPGGGDPELDELARDWHEIRTLLGGT</sequence>
<gene>
    <name evidence="2" type="ordered locus">Ecym_3096</name>
</gene>
<dbReference type="OrthoDB" id="4035321at2759"/>
<protein>
    <submittedName>
        <fullName evidence="2">Uncharacterized protein</fullName>
    </submittedName>
</protein>
<dbReference type="Proteomes" id="UP000006790">
    <property type="component" value="Chromosome 3"/>
</dbReference>
<feature type="compositionally biased region" description="Low complexity" evidence="1">
    <location>
        <begin position="43"/>
        <end position="59"/>
    </location>
</feature>
<dbReference type="RefSeq" id="XP_003645422.1">
    <property type="nucleotide sequence ID" value="XM_003645374.1"/>
</dbReference>
<feature type="region of interest" description="Disordered" evidence="1">
    <location>
        <begin position="43"/>
        <end position="65"/>
    </location>
</feature>
<evidence type="ECO:0000256" key="1">
    <source>
        <dbReference type="SAM" id="MobiDB-lite"/>
    </source>
</evidence>
<feature type="compositionally biased region" description="Basic and acidic residues" evidence="1">
    <location>
        <begin position="111"/>
        <end position="128"/>
    </location>
</feature>
<evidence type="ECO:0000313" key="2">
    <source>
        <dbReference type="EMBL" id="AET38605.1"/>
    </source>
</evidence>
<feature type="region of interest" description="Disordered" evidence="1">
    <location>
        <begin position="269"/>
        <end position="296"/>
    </location>
</feature>
<name>G8JR36_ERECY</name>
<dbReference type="OMA" id="DWHDIAN"/>
<accession>G8JR36</accession>
<dbReference type="GeneID" id="11472092"/>
<keyword evidence="3" id="KW-1185">Reference proteome</keyword>
<feature type="compositionally biased region" description="Low complexity" evidence="1">
    <location>
        <begin position="152"/>
        <end position="175"/>
    </location>
</feature>
<feature type="compositionally biased region" description="Low complexity" evidence="1">
    <location>
        <begin position="136"/>
        <end position="145"/>
    </location>
</feature>
<feature type="region of interest" description="Disordered" evidence="1">
    <location>
        <begin position="111"/>
        <end position="177"/>
    </location>
</feature>
<dbReference type="AlphaFoldDB" id="G8JR36"/>
<evidence type="ECO:0000313" key="3">
    <source>
        <dbReference type="Proteomes" id="UP000006790"/>
    </source>
</evidence>
<dbReference type="InParanoid" id="G8JR36"/>